<accession>A0A6A4VIE5</accession>
<comment type="caution">
    <text evidence="4">The sequence shown here is derived from an EMBL/GenBank/DDBJ whole genome shotgun (WGS) entry which is preliminary data.</text>
</comment>
<dbReference type="Proteomes" id="UP000440578">
    <property type="component" value="Unassembled WGS sequence"/>
</dbReference>
<proteinExistence type="predicted"/>
<evidence type="ECO:0000313" key="5">
    <source>
        <dbReference type="Proteomes" id="UP000440578"/>
    </source>
</evidence>
<reference evidence="4 5" key="1">
    <citation type="submission" date="2019-07" db="EMBL/GenBank/DDBJ databases">
        <title>Draft genome assembly of a fouling barnacle, Amphibalanus amphitrite (Darwin, 1854): The first reference genome for Thecostraca.</title>
        <authorList>
            <person name="Kim W."/>
        </authorList>
    </citation>
    <scope>NUCLEOTIDE SEQUENCE [LARGE SCALE GENOMIC DNA]</scope>
    <source>
        <strain evidence="4">SNU_AA5</strain>
        <tissue evidence="4">Soma without cirri and trophi</tissue>
    </source>
</reference>
<protein>
    <submittedName>
        <fullName evidence="4">Locomotion-related protein Hikaru genki</fullName>
    </submittedName>
</protein>
<dbReference type="InterPro" id="IPR035976">
    <property type="entry name" value="Sushi/SCR/CCP_sf"/>
</dbReference>
<gene>
    <name evidence="4" type="primary">hig_2</name>
    <name evidence="4" type="ORF">FJT64_006346</name>
</gene>
<name>A0A6A4VIE5_AMPAM</name>
<organism evidence="4 5">
    <name type="scientific">Amphibalanus amphitrite</name>
    <name type="common">Striped barnacle</name>
    <name type="synonym">Balanus amphitrite</name>
    <dbReference type="NCBI Taxonomy" id="1232801"/>
    <lineage>
        <taxon>Eukaryota</taxon>
        <taxon>Metazoa</taxon>
        <taxon>Ecdysozoa</taxon>
        <taxon>Arthropoda</taxon>
        <taxon>Crustacea</taxon>
        <taxon>Multicrustacea</taxon>
        <taxon>Cirripedia</taxon>
        <taxon>Thoracica</taxon>
        <taxon>Thoracicalcarea</taxon>
        <taxon>Balanomorpha</taxon>
        <taxon>Balanoidea</taxon>
        <taxon>Balanidae</taxon>
        <taxon>Amphibalaninae</taxon>
        <taxon>Amphibalanus</taxon>
    </lineage>
</organism>
<dbReference type="OrthoDB" id="10026788at2759"/>
<dbReference type="AlphaFoldDB" id="A0A6A4VIE5"/>
<comment type="caution">
    <text evidence="2">Lacks conserved residue(s) required for the propagation of feature annotation.</text>
</comment>
<keyword evidence="2" id="KW-0768">Sushi</keyword>
<dbReference type="InterPro" id="IPR000436">
    <property type="entry name" value="Sushi_SCR_CCP_dom"/>
</dbReference>
<keyword evidence="5" id="KW-1185">Reference proteome</keyword>
<dbReference type="EMBL" id="VIIS01001579">
    <property type="protein sequence ID" value="KAF0296197.1"/>
    <property type="molecule type" value="Genomic_DNA"/>
</dbReference>
<dbReference type="SUPFAM" id="SSF57535">
    <property type="entry name" value="Complement control module/SCR domain"/>
    <property type="match status" value="1"/>
</dbReference>
<feature type="domain" description="Sushi" evidence="3">
    <location>
        <begin position="55"/>
        <end position="110"/>
    </location>
</feature>
<sequence>MIDTLVGYVEASPQLTLKEIANKLREETGVQLSTNTVHKHLSGRMYTVKKVLPEPWCGGVAVFQSAGLFHHGTRLTARCQEVGMFRQLGGSSLLCVDGRWNPPQPPVCQPTTVLTNFSHSAPFHRFHPQDSQILLLHAAIPCSGLDGQLYPMRE</sequence>
<evidence type="ECO:0000256" key="1">
    <source>
        <dbReference type="ARBA" id="ARBA00023157"/>
    </source>
</evidence>
<evidence type="ECO:0000256" key="2">
    <source>
        <dbReference type="PROSITE-ProRule" id="PRU00302"/>
    </source>
</evidence>
<keyword evidence="1" id="KW-1015">Disulfide bond</keyword>
<evidence type="ECO:0000259" key="3">
    <source>
        <dbReference type="PROSITE" id="PS50923"/>
    </source>
</evidence>
<dbReference type="Gene3D" id="2.10.70.10">
    <property type="entry name" value="Complement Module, domain 1"/>
    <property type="match status" value="1"/>
</dbReference>
<dbReference type="PROSITE" id="PS50923">
    <property type="entry name" value="SUSHI"/>
    <property type="match status" value="1"/>
</dbReference>
<evidence type="ECO:0000313" key="4">
    <source>
        <dbReference type="EMBL" id="KAF0296197.1"/>
    </source>
</evidence>